<dbReference type="InterPro" id="IPR026037">
    <property type="entry name" value="PgpA"/>
</dbReference>
<evidence type="ECO:0000256" key="2">
    <source>
        <dbReference type="SAM" id="Phobius"/>
    </source>
</evidence>
<keyword evidence="1" id="KW-1003">Cell membrane</keyword>
<comment type="catalytic activity">
    <reaction evidence="1">
        <text>a 1,2-diacyl-sn-glycero-3-phospho-(1'-sn-glycero-3'-phosphate) + H2O = a 1,2-diacyl-sn-glycero-3-phospho-(1'-sn-glycerol) + phosphate</text>
        <dbReference type="Rhea" id="RHEA:33751"/>
        <dbReference type="ChEBI" id="CHEBI:15377"/>
        <dbReference type="ChEBI" id="CHEBI:43474"/>
        <dbReference type="ChEBI" id="CHEBI:60110"/>
        <dbReference type="ChEBI" id="CHEBI:64716"/>
        <dbReference type="EC" id="3.1.3.27"/>
    </reaction>
</comment>
<keyword evidence="1" id="KW-0378">Hydrolase</keyword>
<dbReference type="GO" id="GO:0046872">
    <property type="term" value="F:metal ion binding"/>
    <property type="evidence" value="ECO:0007669"/>
    <property type="project" value="UniProtKB-KW"/>
</dbReference>
<evidence type="ECO:0000259" key="3">
    <source>
        <dbReference type="Pfam" id="PF04608"/>
    </source>
</evidence>
<comment type="function">
    <text evidence="1">Lipid phosphatase which dephosphorylates phosphatidylglycerophosphate (PGP) to phosphatidylglycerol (PG).</text>
</comment>
<proteinExistence type="predicted"/>
<keyword evidence="1" id="KW-1208">Phospholipid metabolism</keyword>
<dbReference type="Pfam" id="PF04608">
    <property type="entry name" value="PgpA"/>
    <property type="match status" value="1"/>
</dbReference>
<keyword evidence="2" id="KW-1133">Transmembrane helix</keyword>
<comment type="cofactor">
    <cofactor evidence="1">
        <name>Mg(2+)</name>
        <dbReference type="ChEBI" id="CHEBI:18420"/>
    </cofactor>
</comment>
<dbReference type="GO" id="GO:0008962">
    <property type="term" value="F:phosphatidylglycerophosphatase activity"/>
    <property type="evidence" value="ECO:0007669"/>
    <property type="project" value="UniProtKB-EC"/>
</dbReference>
<keyword evidence="1" id="KW-0479">Metal-binding</keyword>
<sequence>MPATLPRLIATFGLVGYLRPAPGTWGSLAALPVFWVLHVLGGPVACVLGIAAAYGLGHWATAKMTAGSAHSDPGEIVIDEVAGQWVALMPVSIGSAFAGAAILDLWPGWLAGFALFRLFDILKPGPVGWADRRGDVTGVMLDDVIAGALAAICVILLGVAWHVVAFG</sequence>
<dbReference type="AlphaFoldDB" id="A0A4R6AK85"/>
<dbReference type="GO" id="GO:0009395">
    <property type="term" value="P:phospholipid catabolic process"/>
    <property type="evidence" value="ECO:0007669"/>
    <property type="project" value="UniProtKB-KW"/>
</dbReference>
<dbReference type="PANTHER" id="PTHR36305">
    <property type="entry name" value="PHOSPHATIDYLGLYCEROPHOSPHATASE A"/>
    <property type="match status" value="1"/>
</dbReference>
<comment type="caution">
    <text evidence="4">The sequence shown here is derived from an EMBL/GenBank/DDBJ whole genome shotgun (WGS) entry which is preliminary data.</text>
</comment>
<keyword evidence="1" id="KW-0442">Lipid degradation</keyword>
<keyword evidence="5" id="KW-1185">Reference proteome</keyword>
<dbReference type="GO" id="GO:0005886">
    <property type="term" value="C:plasma membrane"/>
    <property type="evidence" value="ECO:0007669"/>
    <property type="project" value="UniProtKB-SubCell"/>
</dbReference>
<reference evidence="4 5" key="1">
    <citation type="submission" date="2019-03" db="EMBL/GenBank/DDBJ databases">
        <title>Primorskyibacter sp. SS33 isolated from sediments.</title>
        <authorList>
            <person name="Xunke S."/>
        </authorList>
    </citation>
    <scope>NUCLEOTIDE SEQUENCE [LARGE SCALE GENOMIC DNA]</scope>
    <source>
        <strain evidence="4 5">SS33</strain>
    </source>
</reference>
<dbReference type="EMBL" id="SNAA01000002">
    <property type="protein sequence ID" value="TDL83594.1"/>
    <property type="molecule type" value="Genomic_DNA"/>
</dbReference>
<feature type="transmembrane region" description="Helical" evidence="2">
    <location>
        <begin position="144"/>
        <end position="166"/>
    </location>
</feature>
<feature type="transmembrane region" description="Helical" evidence="2">
    <location>
        <begin position="33"/>
        <end position="56"/>
    </location>
</feature>
<dbReference type="RefSeq" id="WP_133395547.1">
    <property type="nucleotide sequence ID" value="NZ_SNAA01000002.1"/>
</dbReference>
<dbReference type="PIRSF" id="PIRSF006162">
    <property type="entry name" value="PgpA"/>
    <property type="match status" value="1"/>
</dbReference>
<dbReference type="PANTHER" id="PTHR36305:SF1">
    <property type="entry name" value="PHOSPHATIDYLGLYCEROPHOSPHATASE A"/>
    <property type="match status" value="1"/>
</dbReference>
<evidence type="ECO:0000313" key="4">
    <source>
        <dbReference type="EMBL" id="TDL83594.1"/>
    </source>
</evidence>
<name>A0A4R6AK85_9RHOB</name>
<evidence type="ECO:0000256" key="1">
    <source>
        <dbReference type="PIRNR" id="PIRNR006162"/>
    </source>
</evidence>
<feature type="domain" description="YutG/PgpA" evidence="3">
    <location>
        <begin position="8"/>
        <end position="157"/>
    </location>
</feature>
<keyword evidence="1" id="KW-0595">Phospholipid degradation</keyword>
<dbReference type="EC" id="3.1.3.27" evidence="1"/>
<keyword evidence="1" id="KW-0460">Magnesium</keyword>
<keyword evidence="1 2" id="KW-0472">Membrane</keyword>
<evidence type="ECO:0000313" key="5">
    <source>
        <dbReference type="Proteomes" id="UP000295701"/>
    </source>
</evidence>
<keyword evidence="1" id="KW-0443">Lipid metabolism</keyword>
<keyword evidence="1 2" id="KW-0812">Transmembrane</keyword>
<dbReference type="Proteomes" id="UP000295701">
    <property type="component" value="Unassembled WGS sequence"/>
</dbReference>
<comment type="subcellular location">
    <subcellularLocation>
        <location evidence="1">Cell inner membrane</location>
        <topology evidence="1">Multi-pass membrane protein</topology>
    </subcellularLocation>
</comment>
<dbReference type="SUPFAM" id="SSF101307">
    <property type="entry name" value="YutG-like"/>
    <property type="match status" value="1"/>
</dbReference>
<dbReference type="InterPro" id="IPR036681">
    <property type="entry name" value="PgpA-like_sf"/>
</dbReference>
<keyword evidence="1" id="KW-0997">Cell inner membrane</keyword>
<dbReference type="UniPathway" id="UPA00084">
    <property type="reaction ID" value="UER00504"/>
</dbReference>
<dbReference type="OrthoDB" id="9804091at2"/>
<organism evidence="4 5">
    <name type="scientific">Palleronia sediminis</name>
    <dbReference type="NCBI Taxonomy" id="2547833"/>
    <lineage>
        <taxon>Bacteria</taxon>
        <taxon>Pseudomonadati</taxon>
        <taxon>Pseudomonadota</taxon>
        <taxon>Alphaproteobacteria</taxon>
        <taxon>Rhodobacterales</taxon>
        <taxon>Roseobacteraceae</taxon>
        <taxon>Palleronia</taxon>
    </lineage>
</organism>
<comment type="pathway">
    <text evidence="1">Phospholipid metabolism; phosphatidylglycerol biosynthesis; phosphatidylglycerol from CDP-diacylglycerol: step 2/2.</text>
</comment>
<dbReference type="CDD" id="cd06971">
    <property type="entry name" value="PgpA"/>
    <property type="match status" value="1"/>
</dbReference>
<protein>
    <recommendedName>
        <fullName evidence="1">Phosphatidylglycerophosphatase A</fullName>
        <ecNumber evidence="1">3.1.3.27</ecNumber>
    </recommendedName>
    <alternativeName>
        <fullName evidence="1">Phosphatidylglycerolphosphate phosphatase A</fullName>
    </alternativeName>
</protein>
<gene>
    <name evidence="4" type="ORF">E2L08_02810</name>
</gene>
<accession>A0A4R6AK85</accession>
<dbReference type="GO" id="GO:0006655">
    <property type="term" value="P:phosphatidylglycerol biosynthetic process"/>
    <property type="evidence" value="ECO:0007669"/>
    <property type="project" value="UniProtKB-UniPathway"/>
</dbReference>
<feature type="transmembrane region" description="Helical" evidence="2">
    <location>
        <begin position="96"/>
        <end position="119"/>
    </location>
</feature>
<dbReference type="InterPro" id="IPR007686">
    <property type="entry name" value="YutG/PgpA"/>
</dbReference>